<name>A0AA96ZSW8_9EURY</name>
<dbReference type="Proteomes" id="UP001302978">
    <property type="component" value="Chromosome"/>
</dbReference>
<evidence type="ECO:0000256" key="1">
    <source>
        <dbReference type="ARBA" id="ARBA00022573"/>
    </source>
</evidence>
<protein>
    <recommendedName>
        <fullName evidence="6">GLUG domain-containing protein</fullName>
    </recommendedName>
</protein>
<dbReference type="InterPro" id="IPR050963">
    <property type="entry name" value="Sirohydro_Cobaltochel/CbiX"/>
</dbReference>
<reference evidence="4 5" key="1">
    <citation type="submission" date="2023-07" db="EMBL/GenBank/DDBJ databases">
        <title>Closed genoem sequence of Methanomicrococcus sp. Hf6.</title>
        <authorList>
            <person name="Poehlein A."/>
            <person name="Protasov E."/>
            <person name="Platt K."/>
            <person name="Reeh H."/>
            <person name="Daniel R."/>
            <person name="Brune A."/>
        </authorList>
    </citation>
    <scope>NUCLEOTIDE SEQUENCE [LARGE SCALE GENOMIC DNA]</scope>
    <source>
        <strain evidence="4 5">Hf6</strain>
    </source>
</reference>
<dbReference type="InterPro" id="IPR006121">
    <property type="entry name" value="HMA_dom"/>
</dbReference>
<dbReference type="AlphaFoldDB" id="A0AA96ZSW8"/>
<dbReference type="Gene3D" id="2.160.20.110">
    <property type="match status" value="3"/>
</dbReference>
<evidence type="ECO:0000256" key="2">
    <source>
        <dbReference type="ARBA" id="ARBA00023285"/>
    </source>
</evidence>
<dbReference type="GeneID" id="85195832"/>
<dbReference type="CDD" id="cd00371">
    <property type="entry name" value="HMA"/>
    <property type="match status" value="1"/>
</dbReference>
<proteinExistence type="predicted"/>
<accession>A0AA96ZSW8</accession>
<dbReference type="PANTHER" id="PTHR33542">
    <property type="entry name" value="SIROHYDROCHLORIN FERROCHELATASE, CHLOROPLASTIC"/>
    <property type="match status" value="1"/>
</dbReference>
<keyword evidence="1" id="KW-0169">Cobalamin biosynthesis</keyword>
<sequence length="1069" mass="111781">MTFDRYLIDNGEQVIKDATNTSWPYPYVNSKVIEKGNNEAQMFFLSMPETDEMAEYTKIAEDEGITWAHEYTVPENSYTSEVTGMFNQMESGGHYPSGFSFTIETETPTNGLSPAIGFNAFFEFTPENLGEDRYNGLAAILQTQDSYGTWALPEADVLTGLGVHIYQMNGSMPEDITEGVSFGIDTTDADDGLLLLSYGAVMADTDVVFEGKALNLSGEDELVWSDGIADGVITGKWWVGLDDDDYMAGGAGTATSPYEIETAEQLNRVRYGLDKHYVLIDNIDLSGYDNWEPVGSYVPFSEDDEENPDLDYAFTGSLDGNGFTISNLTIDRSDEAGVGLFGCVVGPTKSIEITGMSCSNCANHVGADILEVDGVKFVQIDTVIGGVSTAKVILSQDIENIWADEAGLDAALKEAVEKRKTAGDITSLSVTGPSVSDLIVEDVNVDGSMLVGGVIGYAVYCSLENIILQENNSMNTITGSAMVGGIAGGGFADLIGCDAAADVIVVGDGGSMAGILAGGMEESRLIDCTAVGTITAEGNGVQGIGGLAGCAFKSELVENCSVGNAEITVTGVGNKFIGGLLGMAGTTDGGNPTDILNCTVEDVDIIVTGSSYVGGIVGAGYFMDEDTAAAIVAMLDAMLETNAVSQEEYDSLLEDYSQYFTPSVFYIENCTTSGTVTGGFEFIGAIAGNCDDDAVAADCTSDMTWDGNNNFKNINTPSFAGSGTSDDPYQIENAMQLNKVRYGLDRNYLLTADIDLENKEWQPIGAYVPSEDDDELPVLEAAFTGTFDGGDFTISNIIVDQEDGWGVGLFGCAFESAISHLTVENVSVTGSALVGGVIGYAVECDLDNVILSGDDNTVSGWAMVGGLVGGGFVDFDDCHASANIIVSGDEGQNAGILAGGMEESSFVDCTAEGTITADGDNVHGLGGLAGCAMESMFVENCSANVTINAGGENNQLIGGLLGFSGTSDEGNPTVISGCEAEAYITVDSSASRIGGIIGGGFFRAGYESYHPVPTIYVITDCETTGTIIGSSDAVGSIAGHSYKSTVESCTGSMTDGNDPLPEIGEEQSE</sequence>
<gene>
    <name evidence="4" type="ORF">MmiHf6_12530</name>
</gene>
<dbReference type="GO" id="GO:0009236">
    <property type="term" value="P:cobalamin biosynthetic process"/>
    <property type="evidence" value="ECO:0007669"/>
    <property type="project" value="UniProtKB-KW"/>
</dbReference>
<evidence type="ECO:0000256" key="3">
    <source>
        <dbReference type="SAM" id="MobiDB-lite"/>
    </source>
</evidence>
<evidence type="ECO:0000313" key="4">
    <source>
        <dbReference type="EMBL" id="WNY23929.1"/>
    </source>
</evidence>
<feature type="region of interest" description="Disordered" evidence="3">
    <location>
        <begin position="1048"/>
        <end position="1069"/>
    </location>
</feature>
<dbReference type="KEGG" id="mehf:MmiHf6_12530"/>
<keyword evidence="5" id="KW-1185">Reference proteome</keyword>
<evidence type="ECO:0000313" key="5">
    <source>
        <dbReference type="Proteomes" id="UP001302978"/>
    </source>
</evidence>
<evidence type="ECO:0008006" key="6">
    <source>
        <dbReference type="Google" id="ProtNLM"/>
    </source>
</evidence>
<dbReference type="GO" id="GO:0046872">
    <property type="term" value="F:metal ion binding"/>
    <property type="evidence" value="ECO:0007669"/>
    <property type="project" value="InterPro"/>
</dbReference>
<dbReference type="EMBL" id="CP131059">
    <property type="protein sequence ID" value="WNY23929.1"/>
    <property type="molecule type" value="Genomic_DNA"/>
</dbReference>
<dbReference type="RefSeq" id="WP_316557098.1">
    <property type="nucleotide sequence ID" value="NZ_CP131059.1"/>
</dbReference>
<organism evidence="4 5">
    <name type="scientific">Methanimicrococcus hongohii</name>
    <dbReference type="NCBI Taxonomy" id="3028295"/>
    <lineage>
        <taxon>Archaea</taxon>
        <taxon>Methanobacteriati</taxon>
        <taxon>Methanobacteriota</taxon>
        <taxon>Stenosarchaea group</taxon>
        <taxon>Methanomicrobia</taxon>
        <taxon>Methanosarcinales</taxon>
        <taxon>Methanosarcinaceae</taxon>
        <taxon>Methanimicrococcus</taxon>
    </lineage>
</organism>
<dbReference type="PANTHER" id="PTHR33542:SF3">
    <property type="entry name" value="SIROHYDROCHLORIN FERROCHELATASE, CHLOROPLASTIC"/>
    <property type="match status" value="1"/>
</dbReference>
<keyword evidence="2" id="KW-0170">Cobalt</keyword>